<comment type="similarity">
    <text evidence="3">Belongs to the acyl carrier protein (ACP) family.</text>
</comment>
<evidence type="ECO:0000256" key="10">
    <source>
        <dbReference type="ARBA" id="ARBA00022832"/>
    </source>
</evidence>
<dbReference type="InterPro" id="IPR020806">
    <property type="entry name" value="PKS_PP-bd"/>
</dbReference>
<evidence type="ECO:0000256" key="4">
    <source>
        <dbReference type="ARBA" id="ARBA00022450"/>
    </source>
</evidence>
<comment type="function">
    <text evidence="1 16">Carrier of the growing fatty acid chain in fatty acid biosynthesis.</text>
</comment>
<name>A0A8S1ZKS1_ARAAE</name>
<dbReference type="PROSITE" id="PS50075">
    <property type="entry name" value="CARRIER"/>
    <property type="match status" value="1"/>
</dbReference>
<evidence type="ECO:0000256" key="5">
    <source>
        <dbReference type="ARBA" id="ARBA00022516"/>
    </source>
</evidence>
<protein>
    <recommendedName>
        <fullName evidence="16">Acyl carrier protein</fullName>
    </recommendedName>
</protein>
<evidence type="ECO:0000256" key="16">
    <source>
        <dbReference type="RuleBase" id="RU000722"/>
    </source>
</evidence>
<dbReference type="GO" id="GO:0000036">
    <property type="term" value="F:acyl carrier activity"/>
    <property type="evidence" value="ECO:0007669"/>
    <property type="project" value="InterPro"/>
</dbReference>
<evidence type="ECO:0000256" key="1">
    <source>
        <dbReference type="ARBA" id="ARBA00003180"/>
    </source>
</evidence>
<organism evidence="18 19">
    <name type="scientific">Arabidopsis arenosa</name>
    <name type="common">Sand rock-cress</name>
    <name type="synonym">Cardaminopsis arenosa</name>
    <dbReference type="NCBI Taxonomy" id="38785"/>
    <lineage>
        <taxon>Eukaryota</taxon>
        <taxon>Viridiplantae</taxon>
        <taxon>Streptophyta</taxon>
        <taxon>Embryophyta</taxon>
        <taxon>Tracheophyta</taxon>
        <taxon>Spermatophyta</taxon>
        <taxon>Magnoliopsida</taxon>
        <taxon>eudicotyledons</taxon>
        <taxon>Gunneridae</taxon>
        <taxon>Pentapetalae</taxon>
        <taxon>rosids</taxon>
        <taxon>malvids</taxon>
        <taxon>Brassicales</taxon>
        <taxon>Brassicaceae</taxon>
        <taxon>Camelineae</taxon>
        <taxon>Arabidopsis</taxon>
    </lineage>
</organism>
<dbReference type="InterPro" id="IPR035513">
    <property type="entry name" value="Invertase/methylesterase_inhib"/>
</dbReference>
<dbReference type="SMART" id="SM00823">
    <property type="entry name" value="PKS_PP"/>
    <property type="match status" value="1"/>
</dbReference>
<dbReference type="AlphaFoldDB" id="A0A8S1ZKS1"/>
<dbReference type="InterPro" id="IPR003231">
    <property type="entry name" value="ACP"/>
</dbReference>
<evidence type="ECO:0000256" key="2">
    <source>
        <dbReference type="ARBA" id="ARBA00004229"/>
    </source>
</evidence>
<keyword evidence="9" id="KW-0732">Signal</keyword>
<keyword evidence="12" id="KW-0443">Lipid metabolism</keyword>
<evidence type="ECO:0000256" key="6">
    <source>
        <dbReference type="ARBA" id="ARBA00022528"/>
    </source>
</evidence>
<keyword evidence="14 16" id="KW-0275">Fatty acid biosynthesis</keyword>
<evidence type="ECO:0000256" key="15">
    <source>
        <dbReference type="ARBA" id="ARBA00038471"/>
    </source>
</evidence>
<keyword evidence="5 16" id="KW-0444">Lipid biosynthesis</keyword>
<dbReference type="InterPro" id="IPR044813">
    <property type="entry name" value="ACP_chloroplastic"/>
</dbReference>
<evidence type="ECO:0000256" key="13">
    <source>
        <dbReference type="ARBA" id="ARBA00023157"/>
    </source>
</evidence>
<evidence type="ECO:0000256" key="11">
    <source>
        <dbReference type="ARBA" id="ARBA00022946"/>
    </source>
</evidence>
<dbReference type="CDD" id="cd15795">
    <property type="entry name" value="PMEI-Pla_a_1_like"/>
    <property type="match status" value="1"/>
</dbReference>
<dbReference type="PROSITE" id="PS00012">
    <property type="entry name" value="PHOSPHOPANTETHEINE"/>
    <property type="match status" value="1"/>
</dbReference>
<dbReference type="SUPFAM" id="SSF101148">
    <property type="entry name" value="Plant invertase/pectin methylesterase inhibitor"/>
    <property type="match status" value="1"/>
</dbReference>
<dbReference type="InterPro" id="IPR006501">
    <property type="entry name" value="Pectinesterase_inhib_dom"/>
</dbReference>
<dbReference type="InterPro" id="IPR034088">
    <property type="entry name" value="Pla_a_1-like"/>
</dbReference>
<dbReference type="PANTHER" id="PTHR46153">
    <property type="entry name" value="ACYL CARRIER PROTEIN"/>
    <property type="match status" value="1"/>
</dbReference>
<keyword evidence="11" id="KW-0809">Transit peptide</keyword>
<dbReference type="HAMAP" id="MF_01217">
    <property type="entry name" value="Acyl_carrier"/>
    <property type="match status" value="1"/>
</dbReference>
<dbReference type="Gene3D" id="1.10.1200.10">
    <property type="entry name" value="ACP-like"/>
    <property type="match status" value="1"/>
</dbReference>
<keyword evidence="7" id="KW-0597">Phosphoprotein</keyword>
<keyword evidence="4 16" id="KW-0596">Phosphopantetheine</keyword>
<comment type="similarity">
    <text evidence="15">Belongs to the PMEI family.</text>
</comment>
<evidence type="ECO:0000256" key="7">
    <source>
        <dbReference type="ARBA" id="ARBA00022553"/>
    </source>
</evidence>
<dbReference type="Proteomes" id="UP000682877">
    <property type="component" value="Chromosome 1"/>
</dbReference>
<accession>A0A8S1ZKS1</accession>
<dbReference type="EMBL" id="LR999451">
    <property type="protein sequence ID" value="CAE5960341.1"/>
    <property type="molecule type" value="Genomic_DNA"/>
</dbReference>
<sequence length="297" mass="33475">MASIAASSSTSLLARPRQLAIAANQVKCFSYGRRTNLSFNLRQLPTRLSVSCAAKPETVEKVCAVVRKQLSLKEEDEVTAATKFLALGADSLDTVEIVMGLEEEFGIEMAEEKAQSIATVEQAAELIEELLLEKAKVENSLVQKYCNQSSQYGERYFYKFCIASLEENVESQKARNTDDLTLIGTNNALSNLTNVKRIVEKILNERKYKSMLSKKLLQNCLKLYSEGYDALTSALKYIKVHDLLKLSFRLKKAKEAPSICEMGFNGDNQQISPVKKENDILFDVINIPYMFNFNRHR</sequence>
<dbReference type="NCBIfam" id="TIGR01614">
    <property type="entry name" value="PME_inhib"/>
    <property type="match status" value="1"/>
</dbReference>
<proteinExistence type="inferred from homology"/>
<dbReference type="InterPro" id="IPR036736">
    <property type="entry name" value="ACP-like_sf"/>
</dbReference>
<evidence type="ECO:0000313" key="18">
    <source>
        <dbReference type="EMBL" id="CAE5960341.1"/>
    </source>
</evidence>
<dbReference type="NCBIfam" id="TIGR00517">
    <property type="entry name" value="acyl_carrier"/>
    <property type="match status" value="1"/>
</dbReference>
<dbReference type="GO" id="GO:0031177">
    <property type="term" value="F:phosphopantetheine binding"/>
    <property type="evidence" value="ECO:0007669"/>
    <property type="project" value="InterPro"/>
</dbReference>
<dbReference type="PANTHER" id="PTHR46153:SF20">
    <property type="entry name" value="ACYL CARRIER PROTEIN 2, CHLOROPLASTIC-RELATED"/>
    <property type="match status" value="1"/>
</dbReference>
<dbReference type="GO" id="GO:0004857">
    <property type="term" value="F:enzyme inhibitor activity"/>
    <property type="evidence" value="ECO:0007669"/>
    <property type="project" value="InterPro"/>
</dbReference>
<dbReference type="Gene3D" id="1.20.140.40">
    <property type="entry name" value="Invertase/pectin methylesterase inhibitor family protein"/>
    <property type="match status" value="1"/>
</dbReference>
<keyword evidence="19" id="KW-1185">Reference proteome</keyword>
<evidence type="ECO:0000313" key="19">
    <source>
        <dbReference type="Proteomes" id="UP000682877"/>
    </source>
</evidence>
<feature type="domain" description="Carrier" evidence="17">
    <location>
        <begin position="56"/>
        <end position="131"/>
    </location>
</feature>
<keyword evidence="13" id="KW-1015">Disulfide bond</keyword>
<dbReference type="InterPro" id="IPR006162">
    <property type="entry name" value="Ppantetheine_attach_site"/>
</dbReference>
<reference evidence="18" key="1">
    <citation type="submission" date="2021-01" db="EMBL/GenBank/DDBJ databases">
        <authorList>
            <person name="Bezrukov I."/>
        </authorList>
    </citation>
    <scope>NUCLEOTIDE SEQUENCE</scope>
</reference>
<comment type="subcellular location">
    <subcellularLocation>
        <location evidence="2">Plastid</location>
        <location evidence="2">Chloroplast</location>
    </subcellularLocation>
</comment>
<keyword evidence="8" id="KW-0934">Plastid</keyword>
<keyword evidence="6" id="KW-0150">Chloroplast</keyword>
<evidence type="ECO:0000256" key="8">
    <source>
        <dbReference type="ARBA" id="ARBA00022640"/>
    </source>
</evidence>
<evidence type="ECO:0000256" key="12">
    <source>
        <dbReference type="ARBA" id="ARBA00023098"/>
    </source>
</evidence>
<dbReference type="Pfam" id="PF00550">
    <property type="entry name" value="PP-binding"/>
    <property type="match status" value="1"/>
</dbReference>
<evidence type="ECO:0000259" key="17">
    <source>
        <dbReference type="PROSITE" id="PS50075"/>
    </source>
</evidence>
<evidence type="ECO:0000256" key="14">
    <source>
        <dbReference type="ARBA" id="ARBA00023160"/>
    </source>
</evidence>
<dbReference type="FunFam" id="1.20.140.40:FF:000002">
    <property type="entry name" value="Putative invertase inhibitor"/>
    <property type="match status" value="1"/>
</dbReference>
<dbReference type="Pfam" id="PF04043">
    <property type="entry name" value="PMEI"/>
    <property type="match status" value="1"/>
</dbReference>
<dbReference type="InterPro" id="IPR009081">
    <property type="entry name" value="PP-bd_ACP"/>
</dbReference>
<dbReference type="GO" id="GO:0009507">
    <property type="term" value="C:chloroplast"/>
    <property type="evidence" value="ECO:0007669"/>
    <property type="project" value="UniProtKB-SubCell"/>
</dbReference>
<evidence type="ECO:0000256" key="9">
    <source>
        <dbReference type="ARBA" id="ARBA00022729"/>
    </source>
</evidence>
<gene>
    <name evidence="18" type="ORF">AARE701A_LOCUS3788</name>
</gene>
<dbReference type="GO" id="GO:0005576">
    <property type="term" value="C:extracellular region"/>
    <property type="evidence" value="ECO:0007669"/>
    <property type="project" value="UniProtKB-ARBA"/>
</dbReference>
<dbReference type="SUPFAM" id="SSF47336">
    <property type="entry name" value="ACP-like"/>
    <property type="match status" value="1"/>
</dbReference>
<keyword evidence="10" id="KW-0276">Fatty acid metabolism</keyword>
<dbReference type="SMART" id="SM00856">
    <property type="entry name" value="PMEI"/>
    <property type="match status" value="1"/>
</dbReference>
<evidence type="ECO:0000256" key="3">
    <source>
        <dbReference type="ARBA" id="ARBA00010930"/>
    </source>
</evidence>